<keyword evidence="2" id="KW-0472">Membrane</keyword>
<evidence type="ECO:0000256" key="1">
    <source>
        <dbReference type="ARBA" id="ARBA00006068"/>
    </source>
</evidence>
<organism evidence="4 5">
    <name type="scientific">Terrisporobacter hibernicus</name>
    <dbReference type="NCBI Taxonomy" id="2813371"/>
    <lineage>
        <taxon>Bacteria</taxon>
        <taxon>Bacillati</taxon>
        <taxon>Bacillota</taxon>
        <taxon>Clostridia</taxon>
        <taxon>Peptostreptococcales</taxon>
        <taxon>Peptostreptococcaceae</taxon>
        <taxon>Terrisporobacter</taxon>
    </lineage>
</organism>
<reference evidence="4 5" key="1">
    <citation type="journal article" date="2023" name="Int. J. Syst. Evol. Microbiol.">
        <title>Terrisporobacter hibernicus sp. nov., isolated from bovine faeces in Northern Ireland.</title>
        <authorList>
            <person name="Mitchell M."/>
            <person name="Nguyen S.V."/>
            <person name="Connor M."/>
            <person name="Fairley D.J."/>
            <person name="Donoghue O."/>
            <person name="Marshall H."/>
            <person name="Koolman L."/>
            <person name="McMullan G."/>
            <person name="Schaffer K.E."/>
            <person name="McGrath J.W."/>
            <person name="Fanning S."/>
        </authorList>
    </citation>
    <scope>NUCLEOTIDE SEQUENCE [LARGE SCALE GENOMIC DNA]</scope>
    <source>
        <strain evidence="4 5">MCA3</strain>
    </source>
</reference>
<name>A0AAX2ZLI4_9FIRM</name>
<evidence type="ECO:0000313" key="5">
    <source>
        <dbReference type="Proteomes" id="UP001198983"/>
    </source>
</evidence>
<dbReference type="PANTHER" id="PTHR33392">
    <property type="entry name" value="POLYISOPRENYL-TEICHOIC ACID--PEPTIDOGLYCAN TEICHOIC ACID TRANSFERASE TAGU"/>
    <property type="match status" value="1"/>
</dbReference>
<dbReference type="AlphaFoldDB" id="A0AAX2ZLI4"/>
<dbReference type="Proteomes" id="UP001198983">
    <property type="component" value="Chromosome"/>
</dbReference>
<evidence type="ECO:0000313" key="4">
    <source>
        <dbReference type="EMBL" id="UEL49736.1"/>
    </source>
</evidence>
<dbReference type="NCBIfam" id="TIGR00350">
    <property type="entry name" value="lytR_cpsA_psr"/>
    <property type="match status" value="1"/>
</dbReference>
<dbReference type="EMBL" id="CP081135">
    <property type="protein sequence ID" value="UEL49736.1"/>
    <property type="molecule type" value="Genomic_DNA"/>
</dbReference>
<dbReference type="PANTHER" id="PTHR33392:SF6">
    <property type="entry name" value="POLYISOPRENYL-TEICHOIC ACID--PEPTIDOGLYCAN TEICHOIC ACID TRANSFERASE TAGU"/>
    <property type="match status" value="1"/>
</dbReference>
<comment type="similarity">
    <text evidence="1">Belongs to the LytR/CpsA/Psr (LCP) family.</text>
</comment>
<keyword evidence="5" id="KW-1185">Reference proteome</keyword>
<dbReference type="Gene3D" id="3.40.630.190">
    <property type="entry name" value="LCP protein"/>
    <property type="match status" value="1"/>
</dbReference>
<dbReference type="InterPro" id="IPR050922">
    <property type="entry name" value="LytR/CpsA/Psr_CW_biosynth"/>
</dbReference>
<keyword evidence="2" id="KW-1133">Transmembrane helix</keyword>
<feature type="domain" description="Cell envelope-related transcriptional attenuator" evidence="3">
    <location>
        <begin position="75"/>
        <end position="235"/>
    </location>
</feature>
<evidence type="ECO:0000256" key="2">
    <source>
        <dbReference type="SAM" id="Phobius"/>
    </source>
</evidence>
<dbReference type="KEGG" id="tem:JW646_04205"/>
<protein>
    <submittedName>
        <fullName evidence="4">LCP family protein</fullName>
    </submittedName>
</protein>
<accession>A0AAX2ZLI4</accession>
<proteinExistence type="inferred from homology"/>
<sequence>MTGKNKKFKFTKVVIILLALLITIPLFTFYHFYSKLNTTSTKVEDAYKSKYETVDGVTNILLLGTDGREKELAYRSDCMMIATIDANNKNIKLTSLARDTYVDIPGKGKGKLNAAYFWGKEKLLFQTIEENFQIKLDKFIQVDFDNLMNIVFLLGGVEVDVKQHEVDITNKYIVPSYDQCTYANKGEMKLITHTGKQVLNGYQAIAYTRVRITDSAINRDERQRQVMLSIIDTMKEKEFSQYPNLLNTLLPYVSTNLTPKDLIDIAFTAYNFKPLTIKQGQFPVIDEVHVKGGKYKNAGWVWLYDLNSRKVLQDFINKDVDMDKNEYLKDNSNIQLNY</sequence>
<keyword evidence="2" id="KW-0812">Transmembrane</keyword>
<gene>
    <name evidence="4" type="ORF">JW646_04205</name>
</gene>
<feature type="transmembrane region" description="Helical" evidence="2">
    <location>
        <begin position="12"/>
        <end position="33"/>
    </location>
</feature>
<dbReference type="Pfam" id="PF03816">
    <property type="entry name" value="LytR_cpsA_psr"/>
    <property type="match status" value="1"/>
</dbReference>
<dbReference type="InterPro" id="IPR004474">
    <property type="entry name" value="LytR_CpsA_psr"/>
</dbReference>
<evidence type="ECO:0000259" key="3">
    <source>
        <dbReference type="Pfam" id="PF03816"/>
    </source>
</evidence>